<dbReference type="GO" id="GO:0008139">
    <property type="term" value="F:nuclear localization sequence binding"/>
    <property type="evidence" value="ECO:0007669"/>
    <property type="project" value="TreeGrafter"/>
</dbReference>
<proteinExistence type="predicted"/>
<feature type="compositionally biased region" description="Low complexity" evidence="4">
    <location>
        <begin position="769"/>
        <end position="780"/>
    </location>
</feature>
<evidence type="ECO:0000313" key="6">
    <source>
        <dbReference type="EMBL" id="OCL12475.1"/>
    </source>
</evidence>
<feature type="compositionally biased region" description="Polar residues" evidence="4">
    <location>
        <begin position="681"/>
        <end position="705"/>
    </location>
</feature>
<dbReference type="SUPFAM" id="SSF117289">
    <property type="entry name" value="Nucleoporin domain"/>
    <property type="match status" value="1"/>
</dbReference>
<keyword evidence="3" id="KW-0539">Nucleus</keyword>
<feature type="compositionally biased region" description="Low complexity" evidence="4">
    <location>
        <begin position="896"/>
        <end position="913"/>
    </location>
</feature>
<feature type="compositionally biased region" description="Acidic residues" evidence="4">
    <location>
        <begin position="925"/>
        <end position="935"/>
    </location>
</feature>
<dbReference type="InterPro" id="IPR039462">
    <property type="entry name" value="Nup159/Nup146_N"/>
</dbReference>
<reference evidence="6 7" key="1">
    <citation type="journal article" date="2016" name="Nat. Commun.">
        <title>Ectomycorrhizal ecology is imprinted in the genome of the dominant symbiotic fungus Cenococcum geophilum.</title>
        <authorList>
            <consortium name="DOE Joint Genome Institute"/>
            <person name="Peter M."/>
            <person name="Kohler A."/>
            <person name="Ohm R.A."/>
            <person name="Kuo A."/>
            <person name="Krutzmann J."/>
            <person name="Morin E."/>
            <person name="Arend M."/>
            <person name="Barry K.W."/>
            <person name="Binder M."/>
            <person name="Choi C."/>
            <person name="Clum A."/>
            <person name="Copeland A."/>
            <person name="Grisel N."/>
            <person name="Haridas S."/>
            <person name="Kipfer T."/>
            <person name="LaButti K."/>
            <person name="Lindquist E."/>
            <person name="Lipzen A."/>
            <person name="Maire R."/>
            <person name="Meier B."/>
            <person name="Mihaltcheva S."/>
            <person name="Molinier V."/>
            <person name="Murat C."/>
            <person name="Poggeler S."/>
            <person name="Quandt C.A."/>
            <person name="Sperisen C."/>
            <person name="Tritt A."/>
            <person name="Tisserant E."/>
            <person name="Crous P.W."/>
            <person name="Henrissat B."/>
            <person name="Nehls U."/>
            <person name="Egli S."/>
            <person name="Spatafora J.W."/>
            <person name="Grigoriev I.V."/>
            <person name="Martin F.M."/>
        </authorList>
    </citation>
    <scope>NUCLEOTIDE SEQUENCE [LARGE SCALE GENOMIC DNA]</scope>
    <source>
        <strain evidence="6 7">CBS 207.34</strain>
    </source>
</reference>
<protein>
    <recommendedName>
        <fullName evidence="5">Nucleoporin Nup159/Nup146 N-terminal domain-containing protein</fullName>
    </recommendedName>
</protein>
<evidence type="ECO:0000256" key="3">
    <source>
        <dbReference type="ARBA" id="ARBA00023242"/>
    </source>
</evidence>
<dbReference type="Proteomes" id="UP000250140">
    <property type="component" value="Unassembled WGS sequence"/>
</dbReference>
<dbReference type="GO" id="GO:0005643">
    <property type="term" value="C:nuclear pore"/>
    <property type="evidence" value="ECO:0007669"/>
    <property type="project" value="TreeGrafter"/>
</dbReference>
<feature type="compositionally biased region" description="Pro residues" evidence="4">
    <location>
        <begin position="854"/>
        <end position="877"/>
    </location>
</feature>
<dbReference type="GO" id="GO:0017056">
    <property type="term" value="F:structural constituent of nuclear pore"/>
    <property type="evidence" value="ECO:0007669"/>
    <property type="project" value="TreeGrafter"/>
</dbReference>
<evidence type="ECO:0000313" key="7">
    <source>
        <dbReference type="Proteomes" id="UP000250140"/>
    </source>
</evidence>
<dbReference type="GO" id="GO:0006606">
    <property type="term" value="P:protein import into nucleus"/>
    <property type="evidence" value="ECO:0007669"/>
    <property type="project" value="TreeGrafter"/>
</dbReference>
<feature type="compositionally biased region" description="Basic and acidic residues" evidence="4">
    <location>
        <begin position="751"/>
        <end position="764"/>
    </location>
</feature>
<dbReference type="PANTHER" id="PTHR23193:SF23">
    <property type="entry name" value="NUCLEAR PORE COMPLEX PROTEIN NUP153"/>
    <property type="match status" value="1"/>
</dbReference>
<dbReference type="EMBL" id="KV748873">
    <property type="protein sequence ID" value="OCL12475.1"/>
    <property type="molecule type" value="Genomic_DNA"/>
</dbReference>
<feature type="compositionally biased region" description="Pro residues" evidence="4">
    <location>
        <begin position="1045"/>
        <end position="1054"/>
    </location>
</feature>
<feature type="region of interest" description="Disordered" evidence="4">
    <location>
        <begin position="562"/>
        <end position="611"/>
    </location>
</feature>
<feature type="domain" description="Nucleoporin Nup159/Nup146 N-terminal" evidence="5">
    <location>
        <begin position="58"/>
        <end position="451"/>
    </location>
</feature>
<feature type="region of interest" description="Disordered" evidence="4">
    <location>
        <begin position="634"/>
        <end position="1080"/>
    </location>
</feature>
<gene>
    <name evidence="6" type="ORF">AOQ84DRAFT_312162</name>
</gene>
<evidence type="ECO:0000256" key="1">
    <source>
        <dbReference type="ARBA" id="ARBA00004123"/>
    </source>
</evidence>
<organism evidence="6 7">
    <name type="scientific">Glonium stellatum</name>
    <dbReference type="NCBI Taxonomy" id="574774"/>
    <lineage>
        <taxon>Eukaryota</taxon>
        <taxon>Fungi</taxon>
        <taxon>Dikarya</taxon>
        <taxon>Ascomycota</taxon>
        <taxon>Pezizomycotina</taxon>
        <taxon>Dothideomycetes</taxon>
        <taxon>Pleosporomycetidae</taxon>
        <taxon>Gloniales</taxon>
        <taxon>Gloniaceae</taxon>
        <taxon>Glonium</taxon>
    </lineage>
</organism>
<keyword evidence="7" id="KW-1185">Reference proteome</keyword>
<name>A0A8E2F8G8_9PEZI</name>
<feature type="compositionally biased region" description="Low complexity" evidence="4">
    <location>
        <begin position="666"/>
        <end position="680"/>
    </location>
</feature>
<sequence length="1449" mass="153026">MAFPFANATQAGGGSVNPQVQEAPSLQEVFTEGLGFSSLNGDKKLRLLPSPWPNDALPPSTSSLLSIAPKKGLVAAASPGALIIATTESVRQTLTGSGAERDGVKEFTPQLTIPVPRLSHVAFSSNESFLVIVAETGGGLAVYNVQSLLQNNTTAAFQIGTNEIPVRGLIPNPNPEFEEFFSIILNEGKLMLAELKEQKLINGPNGQSVLKEGVSCVSWSAKGKQLVAGLADGTAFQIKPTGEGVAAIPRPPNVGPDKHVSSIYWLANEEFLVVHCPNNPPTPPPGDERPDFPELAYHLIQANKERTSFTFSKFEDPCPLMDSVRAFPPQNFILRLKKWAPALADMLIIASTGSSEIGLLTNSDIPLAQDAPTKTYTNTNLAIDSRRAQLPTSSSTGDEMNDIMVDPSAIGLALDLSSKEKVLRPVPMEEEITESPTPLPALYVLNNEGLLCAWWVVYNESIKQGTGYSGLVALGEAQSVTPGPAPSQPTSMNAGTAFAKPSPSPFGKPAALAFGSSGFATGGATFGKSTFGASTPLGSSAGTPAFGKSTFGTSIPLSGSPAAPAFGSTGGIGNRASPWATAGPTPQKPSQPQQSPFSNPGGASGFSKFATGNSTTASPLSSFGGTSGTLGSSGFAALGQQKPAQPAFASNSTPSFGGMSTEPSFGSTVTVGSSLGGSTLPSWANTPAQPSGSLFGQQSASFTSTKESDMGDADDDAQNRERSEATPTPQVSQAQPKGLFGMNSGSFKIESTFKGDGTAKDDLPKPTASSSLSLFGEGFSKALGGAKPAEPITPIKKEPGTENQISLGDISTAPAAPPKAAEPKEPATWKFPGIASTTTGTKPPESESEKVSPKPVPSPPAESPVVEEPPAPLPPDPMTFKPTKNVEDELPPLAGSPAIQIEAPSSIPSSPAPLSDHDAGAISVEEQEDDEEPSPSDEVRRPTTQATWSFSNSLTAERLSRGVPPQAPTPPTKSASSSRSRNQSRSPSRSPVRPSLFQQSSTPAGFPKAVPIFPPPSRIQDSLRSPSPVRSASTSALNPRRQPLVPAPVKPTVPPSSLQLPKAPTPPPEVSDLSDDEDEKIRQELQSNVVPSRRLDPFIAHQDYAGTVTKPGIPGQIERVYRDINSMIDTLGINARSLSAFMKFHTEPQHAHERTREDLEEVLDKGEDGDWDEDWCLVELEDLMVLEHELEQSLDAGRVSAVHDKLLQLSALQRDVAKLRVKVTDVRQQIHARSDPEKLEFFRMQPLPPEQAEQQRALRASFATLMKNLSEAEEAIVLLKTRLASMGGQKTMGKQVPTVEAVTNTILKMTSMIEKKSGDIDVLETQMRKLRMGSEALMLRSSRAGTPARDNSAFTTPPTSRGRMAASMRSDTEDSSPGKTFGLFYTPDGTPTRGPNGWSSAILKAAGASGLDEEELEIYKEKAVKRKVLTDRLAAALLARGTRVTTVGN</sequence>
<feature type="region of interest" description="Disordered" evidence="4">
    <location>
        <begin position="1341"/>
        <end position="1381"/>
    </location>
</feature>
<feature type="compositionally biased region" description="Polar residues" evidence="4">
    <location>
        <begin position="942"/>
        <end position="955"/>
    </location>
</feature>
<evidence type="ECO:0000256" key="4">
    <source>
        <dbReference type="SAM" id="MobiDB-lite"/>
    </source>
</evidence>
<dbReference type="OrthoDB" id="248320at2759"/>
<evidence type="ECO:0000256" key="2">
    <source>
        <dbReference type="ARBA" id="ARBA00022448"/>
    </source>
</evidence>
<feature type="compositionally biased region" description="Polar residues" evidence="4">
    <location>
        <begin position="1019"/>
        <end position="1037"/>
    </location>
</feature>
<accession>A0A8E2F8G8</accession>
<feature type="compositionally biased region" description="Polar residues" evidence="4">
    <location>
        <begin position="725"/>
        <end position="735"/>
    </location>
</feature>
<feature type="compositionally biased region" description="Low complexity" evidence="4">
    <location>
        <begin position="583"/>
        <end position="601"/>
    </location>
</feature>
<comment type="subcellular location">
    <subcellularLocation>
        <location evidence="1">Nucleus</location>
    </subcellularLocation>
</comment>
<dbReference type="FunFam" id="2.130.10.10:FF:000645">
    <property type="entry name" value="Putative nuclear pore complex subunit Nup159"/>
    <property type="match status" value="1"/>
</dbReference>
<dbReference type="GO" id="GO:0006405">
    <property type="term" value="P:RNA export from nucleus"/>
    <property type="evidence" value="ECO:0007669"/>
    <property type="project" value="TreeGrafter"/>
</dbReference>
<feature type="compositionally biased region" description="Low complexity" evidence="4">
    <location>
        <begin position="972"/>
        <end position="995"/>
    </location>
</feature>
<dbReference type="PANTHER" id="PTHR23193">
    <property type="entry name" value="NUCLEAR PORE COMPLEX PROTEIN NUP"/>
    <property type="match status" value="1"/>
</dbReference>
<dbReference type="InterPro" id="IPR015943">
    <property type="entry name" value="WD40/YVTN_repeat-like_dom_sf"/>
</dbReference>
<keyword evidence="2" id="KW-0813">Transport</keyword>
<dbReference type="Gene3D" id="2.130.10.10">
    <property type="entry name" value="YVTN repeat-like/Quinoprotein amine dehydrogenase"/>
    <property type="match status" value="1"/>
</dbReference>
<dbReference type="Pfam" id="PF16755">
    <property type="entry name" value="Beta-prop_NUP159_NUP214"/>
    <property type="match status" value="1"/>
</dbReference>
<evidence type="ECO:0000259" key="5">
    <source>
        <dbReference type="Pfam" id="PF16755"/>
    </source>
</evidence>
<dbReference type="InterPro" id="IPR026054">
    <property type="entry name" value="Nucleoporin"/>
</dbReference>